<accession>A0AA88J951</accession>
<dbReference type="EMBL" id="BTGU01000638">
    <property type="protein sequence ID" value="GMN68538.1"/>
    <property type="molecule type" value="Genomic_DNA"/>
</dbReference>
<name>A0AA88J951_FICCA</name>
<evidence type="ECO:0000313" key="3">
    <source>
        <dbReference type="Proteomes" id="UP001187192"/>
    </source>
</evidence>
<keyword evidence="3" id="KW-1185">Reference proteome</keyword>
<reference evidence="2" key="1">
    <citation type="submission" date="2023-07" db="EMBL/GenBank/DDBJ databases">
        <title>draft genome sequence of fig (Ficus carica).</title>
        <authorList>
            <person name="Takahashi T."/>
            <person name="Nishimura K."/>
        </authorList>
    </citation>
    <scope>NUCLEOTIDE SEQUENCE</scope>
</reference>
<dbReference type="PANTHER" id="PTHR21529:SF4">
    <property type="entry name" value="TPR AND ANKYRIN REPEAT-CONTAINING PROTEIN 1"/>
    <property type="match status" value="1"/>
</dbReference>
<organism evidence="2 3">
    <name type="scientific">Ficus carica</name>
    <name type="common">Common fig</name>
    <dbReference type="NCBI Taxonomy" id="3494"/>
    <lineage>
        <taxon>Eukaryota</taxon>
        <taxon>Viridiplantae</taxon>
        <taxon>Streptophyta</taxon>
        <taxon>Embryophyta</taxon>
        <taxon>Tracheophyta</taxon>
        <taxon>Spermatophyta</taxon>
        <taxon>Magnoliopsida</taxon>
        <taxon>eudicotyledons</taxon>
        <taxon>Gunneridae</taxon>
        <taxon>Pentapetalae</taxon>
        <taxon>rosids</taxon>
        <taxon>fabids</taxon>
        <taxon>Rosales</taxon>
        <taxon>Moraceae</taxon>
        <taxon>Ficeae</taxon>
        <taxon>Ficus</taxon>
    </lineage>
</organism>
<comment type="caution">
    <text evidence="2">The sequence shown here is derived from an EMBL/GenBank/DDBJ whole genome shotgun (WGS) entry which is preliminary data.</text>
</comment>
<dbReference type="InterPro" id="IPR039904">
    <property type="entry name" value="TRANK1"/>
</dbReference>
<protein>
    <submittedName>
        <fullName evidence="2">Uncharacterized protein</fullName>
    </submittedName>
</protein>
<dbReference type="Proteomes" id="UP001187192">
    <property type="component" value="Unassembled WGS sequence"/>
</dbReference>
<dbReference type="PANTHER" id="PTHR21529">
    <property type="entry name" value="MAMMARY TURMOR VIRUS RECEPTOR HOMOLOG 1, 2 MTVR1, 2"/>
    <property type="match status" value="1"/>
</dbReference>
<feature type="region of interest" description="Disordered" evidence="1">
    <location>
        <begin position="172"/>
        <end position="195"/>
    </location>
</feature>
<feature type="compositionally biased region" description="Low complexity" evidence="1">
    <location>
        <begin position="183"/>
        <end position="195"/>
    </location>
</feature>
<proteinExistence type="predicted"/>
<evidence type="ECO:0000256" key="1">
    <source>
        <dbReference type="SAM" id="MobiDB-lite"/>
    </source>
</evidence>
<sequence length="195" mass="22404">MGTEKDKIEHTEQELLEGAVQDYKKLRDKSAMMKCVKAFKSRHSMCNFLKREGCLEELIQLESEWGNFMDAAKIAKEIGEVLLKAELLEKGKNHKDSSLVFLFYVLANSLWEVESKGWPLMEFTRKKELLDKAKTLADNVSTHFFKTTLPTTTAECVKCALRAEYHLNKKKKSQLHQSEVPKNNNNNQNCGNFGK</sequence>
<gene>
    <name evidence="2" type="ORF">TIFTF001_037597</name>
</gene>
<evidence type="ECO:0000313" key="2">
    <source>
        <dbReference type="EMBL" id="GMN68538.1"/>
    </source>
</evidence>
<dbReference type="AlphaFoldDB" id="A0AA88J951"/>